<organism evidence="15 16">
    <name type="scientific">Pelosinus baikalensis</name>
    <dbReference type="NCBI Taxonomy" id="2892015"/>
    <lineage>
        <taxon>Bacteria</taxon>
        <taxon>Bacillati</taxon>
        <taxon>Bacillota</taxon>
        <taxon>Negativicutes</taxon>
        <taxon>Selenomonadales</taxon>
        <taxon>Sporomusaceae</taxon>
        <taxon>Pelosinus</taxon>
    </lineage>
</organism>
<dbReference type="Gene3D" id="1.10.3210.10">
    <property type="entry name" value="Hypothetical protein af1432"/>
    <property type="match status" value="1"/>
</dbReference>
<accession>A0ABS8HTI8</accession>
<reference evidence="15" key="1">
    <citation type="submission" date="2021-11" db="EMBL/GenBank/DDBJ databases">
        <title>Description of a new species Pelosinus isolated from the bottom sediments of Lake Baikal.</title>
        <authorList>
            <person name="Zakharyuk A."/>
        </authorList>
    </citation>
    <scope>NUCLEOTIDE SEQUENCE</scope>
    <source>
        <strain evidence="15">Bkl1</strain>
    </source>
</reference>
<evidence type="ECO:0000256" key="5">
    <source>
        <dbReference type="ARBA" id="ARBA00017249"/>
    </source>
</evidence>
<comment type="catalytic activity">
    <reaction evidence="12">
        <text>[phosphate](n) + H2O = [phosphate](n-1) + phosphate + H(+)</text>
        <dbReference type="Rhea" id="RHEA:21528"/>
        <dbReference type="Rhea" id="RHEA-COMP:9859"/>
        <dbReference type="Rhea" id="RHEA-COMP:14279"/>
        <dbReference type="ChEBI" id="CHEBI:15377"/>
        <dbReference type="ChEBI" id="CHEBI:15378"/>
        <dbReference type="ChEBI" id="CHEBI:16838"/>
        <dbReference type="ChEBI" id="CHEBI:43474"/>
        <dbReference type="EC" id="3.6.1.11"/>
    </reaction>
</comment>
<dbReference type="Gene3D" id="3.30.420.150">
    <property type="entry name" value="Exopolyphosphatase. Domain 2"/>
    <property type="match status" value="1"/>
</dbReference>
<dbReference type="RefSeq" id="WP_229535633.1">
    <property type="nucleotide sequence ID" value="NZ_JAJHJB010000019.1"/>
</dbReference>
<dbReference type="InterPro" id="IPR050273">
    <property type="entry name" value="GppA/Ppx_hydrolase"/>
</dbReference>
<proteinExistence type="inferred from homology"/>
<dbReference type="GO" id="GO:0004309">
    <property type="term" value="F:exopolyphosphatase activity"/>
    <property type="evidence" value="ECO:0007669"/>
    <property type="project" value="UniProtKB-EC"/>
</dbReference>
<comment type="caution">
    <text evidence="15">The sequence shown here is derived from an EMBL/GenBank/DDBJ whole genome shotgun (WGS) entry which is preliminary data.</text>
</comment>
<dbReference type="EMBL" id="JAJHJB010000019">
    <property type="protein sequence ID" value="MCC5466488.1"/>
    <property type="molecule type" value="Genomic_DNA"/>
</dbReference>
<keyword evidence="7 15" id="KW-0378">Hydrolase</keyword>
<evidence type="ECO:0000256" key="4">
    <source>
        <dbReference type="ARBA" id="ARBA00014415"/>
    </source>
</evidence>
<dbReference type="InterPro" id="IPR003695">
    <property type="entry name" value="Ppx_GppA_N"/>
</dbReference>
<dbReference type="NCBIfam" id="TIGR03706">
    <property type="entry name" value="exo_poly_only"/>
    <property type="match status" value="1"/>
</dbReference>
<evidence type="ECO:0000256" key="6">
    <source>
        <dbReference type="ARBA" id="ARBA00020416"/>
    </source>
</evidence>
<evidence type="ECO:0000256" key="3">
    <source>
        <dbReference type="ARBA" id="ARBA00012451"/>
    </source>
</evidence>
<feature type="domain" description="Ppx/GppA phosphatase C-terminal" evidence="14">
    <location>
        <begin position="318"/>
        <end position="481"/>
    </location>
</feature>
<feature type="domain" description="Ppx/GppA phosphatase N-terminal" evidence="13">
    <location>
        <begin position="24"/>
        <end position="302"/>
    </location>
</feature>
<keyword evidence="8" id="KW-0346">Stress response</keyword>
<dbReference type="SUPFAM" id="SSF53067">
    <property type="entry name" value="Actin-like ATPase domain"/>
    <property type="match status" value="2"/>
</dbReference>
<evidence type="ECO:0000256" key="12">
    <source>
        <dbReference type="ARBA" id="ARBA00047607"/>
    </source>
</evidence>
<comment type="similarity">
    <text evidence="1">Belongs to the GppA/Ppx family.</text>
</comment>
<dbReference type="InterPro" id="IPR030673">
    <property type="entry name" value="PyroPPase_GppA_Ppx"/>
</dbReference>
<dbReference type="InterPro" id="IPR048950">
    <property type="entry name" value="Ppx_GppA_C"/>
</dbReference>
<gene>
    <name evidence="15" type="primary">ppx</name>
    <name evidence="15" type="ORF">LMF89_14120</name>
</gene>
<evidence type="ECO:0000256" key="8">
    <source>
        <dbReference type="ARBA" id="ARBA00023016"/>
    </source>
</evidence>
<dbReference type="PANTHER" id="PTHR30005">
    <property type="entry name" value="EXOPOLYPHOSPHATASE"/>
    <property type="match status" value="1"/>
</dbReference>
<evidence type="ECO:0000256" key="7">
    <source>
        <dbReference type="ARBA" id="ARBA00022801"/>
    </source>
</evidence>
<dbReference type="PROSITE" id="PS00329">
    <property type="entry name" value="HSP70_2"/>
    <property type="match status" value="1"/>
</dbReference>
<dbReference type="PANTHER" id="PTHR30005:SF0">
    <property type="entry name" value="RETROGRADE REGULATION PROTEIN 2"/>
    <property type="match status" value="1"/>
</dbReference>
<name>A0ABS8HTI8_9FIRM</name>
<evidence type="ECO:0000259" key="14">
    <source>
        <dbReference type="Pfam" id="PF21447"/>
    </source>
</evidence>
<dbReference type="Pfam" id="PF21447">
    <property type="entry name" value="Ppx-GppA_III"/>
    <property type="match status" value="1"/>
</dbReference>
<comment type="similarity">
    <text evidence="2">Belongs to the heat shock protein 70 family.</text>
</comment>
<dbReference type="Proteomes" id="UP001165492">
    <property type="component" value="Unassembled WGS sequence"/>
</dbReference>
<dbReference type="InterPro" id="IPR022371">
    <property type="entry name" value="Exopolyphosphatase"/>
</dbReference>
<evidence type="ECO:0000256" key="1">
    <source>
        <dbReference type="ARBA" id="ARBA00007125"/>
    </source>
</evidence>
<evidence type="ECO:0000256" key="11">
    <source>
        <dbReference type="ARBA" id="ARBA00033103"/>
    </source>
</evidence>
<evidence type="ECO:0000256" key="9">
    <source>
        <dbReference type="ARBA" id="ARBA00030019"/>
    </source>
</evidence>
<evidence type="ECO:0000313" key="15">
    <source>
        <dbReference type="EMBL" id="MCC5466488.1"/>
    </source>
</evidence>
<keyword evidence="16" id="KW-1185">Reference proteome</keyword>
<protein>
    <recommendedName>
        <fullName evidence="4">Chaperone protein DnaK</fullName>
        <ecNumber evidence="3">3.6.1.11</ecNumber>
    </recommendedName>
    <alternativeName>
        <fullName evidence="5">Chaperone protein dnaK</fullName>
    </alternativeName>
    <alternativeName>
        <fullName evidence="6">Exopolyphosphatase</fullName>
    </alternativeName>
    <alternativeName>
        <fullName evidence="11">HSP70</fullName>
    </alternativeName>
    <alternativeName>
        <fullName evidence="10">Heat shock 70 kDa protein</fullName>
    </alternativeName>
    <alternativeName>
        <fullName evidence="9">Heat shock protein 70</fullName>
    </alternativeName>
</protein>
<dbReference type="SUPFAM" id="SSF109604">
    <property type="entry name" value="HD-domain/PDEase-like"/>
    <property type="match status" value="1"/>
</dbReference>
<dbReference type="InterPro" id="IPR018181">
    <property type="entry name" value="Heat_shock_70_CS"/>
</dbReference>
<dbReference type="Pfam" id="PF02541">
    <property type="entry name" value="Ppx-GppA"/>
    <property type="match status" value="1"/>
</dbReference>
<evidence type="ECO:0000256" key="10">
    <source>
        <dbReference type="ARBA" id="ARBA00030945"/>
    </source>
</evidence>
<dbReference type="EC" id="3.6.1.11" evidence="3"/>
<sequence length="507" mass="56632">MNQRIAIIDLGSNSARLIIVEIYTNGSYNLIYHQKDAVRLGQEADKNRQLQPEAMARTMSLLKSFAHMCQIFHTDKILGVGTAALRNAVNGSEFVKKIQKETGISIDIISGEKEAKLGYLGAINTLDVTDAILFDLGGGSTELTLIKNRKAEEVISLPFGAVTLTERFKLENKATEVQLADLDEFLSQELAKVPWLETLNLPLIGIGGTARSIGKMEQKRNHYPLLKLHNYRTSSLSFHSLWEDVIKMSCAQRRKIAGLSSERADIIISGLAIVKHLFEKIDSTQLIISSCGVREGLFLQYYLSQTGQTELLDPLSHSTDNMLSFYSGNTRHAGQVAKLANGLFDDWQEILGLQPRNRTLLQVAALLHDIGITVSYYDHARHSAYLIENARLFGLSHREQIMAAIIAGWHHSPSVKYSYNRIYNEFLDAANWQTARKLALLLALAEGLDTTQMSLVEKITTNISKKQAQLILTTKQELLLELQAVKKHSKWFKRETGLELAVSTASL</sequence>
<dbReference type="InterPro" id="IPR043129">
    <property type="entry name" value="ATPase_NBD"/>
</dbReference>
<evidence type="ECO:0000313" key="16">
    <source>
        <dbReference type="Proteomes" id="UP001165492"/>
    </source>
</evidence>
<evidence type="ECO:0000256" key="2">
    <source>
        <dbReference type="ARBA" id="ARBA00007381"/>
    </source>
</evidence>
<dbReference type="PIRSF" id="PIRSF001267">
    <property type="entry name" value="Pyrophosphatase_GppA_Ppx"/>
    <property type="match status" value="1"/>
</dbReference>
<evidence type="ECO:0000259" key="13">
    <source>
        <dbReference type="Pfam" id="PF02541"/>
    </source>
</evidence>
<dbReference type="CDD" id="cd00077">
    <property type="entry name" value="HDc"/>
    <property type="match status" value="1"/>
</dbReference>
<dbReference type="CDD" id="cd24052">
    <property type="entry name" value="ASKHA_NBD_HpPPX-GppA-like"/>
    <property type="match status" value="1"/>
</dbReference>
<dbReference type="InterPro" id="IPR003607">
    <property type="entry name" value="HD/PDEase_dom"/>
</dbReference>
<dbReference type="Gene3D" id="3.30.420.40">
    <property type="match status" value="1"/>
</dbReference>